<feature type="signal peptide" evidence="3">
    <location>
        <begin position="1"/>
        <end position="23"/>
    </location>
</feature>
<accession>S8BF90</accession>
<keyword evidence="2" id="KW-0812">Transmembrane</keyword>
<evidence type="ECO:0008006" key="6">
    <source>
        <dbReference type="Google" id="ProtNLM"/>
    </source>
</evidence>
<dbReference type="Proteomes" id="UP000015100">
    <property type="component" value="Unassembled WGS sequence"/>
</dbReference>
<evidence type="ECO:0000256" key="1">
    <source>
        <dbReference type="SAM" id="MobiDB-lite"/>
    </source>
</evidence>
<keyword evidence="5" id="KW-1185">Reference proteome</keyword>
<comment type="caution">
    <text evidence="4">The sequence shown here is derived from an EMBL/GenBank/DDBJ whole genome shotgun (WGS) entry which is preliminary data.</text>
</comment>
<proteinExistence type="predicted"/>
<feature type="region of interest" description="Disordered" evidence="1">
    <location>
        <begin position="299"/>
        <end position="319"/>
    </location>
</feature>
<evidence type="ECO:0000256" key="3">
    <source>
        <dbReference type="SAM" id="SignalP"/>
    </source>
</evidence>
<reference evidence="5" key="2">
    <citation type="submission" date="2013-04" db="EMBL/GenBank/DDBJ databases">
        <title>Genomic mechanisms accounting for the adaptation to parasitism in nematode-trapping fungi.</title>
        <authorList>
            <person name="Ahren D.G."/>
        </authorList>
    </citation>
    <scope>NUCLEOTIDE SEQUENCE [LARGE SCALE GENOMIC DNA]</scope>
    <source>
        <strain evidence="5">CBS 200.50</strain>
    </source>
</reference>
<reference evidence="4 5" key="1">
    <citation type="journal article" date="2013" name="PLoS Genet.">
        <title>Genomic mechanisms accounting for the adaptation to parasitism in nematode-trapping fungi.</title>
        <authorList>
            <person name="Meerupati T."/>
            <person name="Andersson K.M."/>
            <person name="Friman E."/>
            <person name="Kumar D."/>
            <person name="Tunlid A."/>
            <person name="Ahren D."/>
        </authorList>
    </citation>
    <scope>NUCLEOTIDE SEQUENCE [LARGE SCALE GENOMIC DNA]</scope>
    <source>
        <strain evidence="4 5">CBS 200.50</strain>
    </source>
</reference>
<dbReference type="AlphaFoldDB" id="S8BF90"/>
<gene>
    <name evidence="4" type="ORF">H072_8497</name>
</gene>
<organism evidence="4 5">
    <name type="scientific">Dactylellina haptotyla (strain CBS 200.50)</name>
    <name type="common">Nematode-trapping fungus</name>
    <name type="synonym">Monacrosporium haptotylum</name>
    <dbReference type="NCBI Taxonomy" id="1284197"/>
    <lineage>
        <taxon>Eukaryota</taxon>
        <taxon>Fungi</taxon>
        <taxon>Dikarya</taxon>
        <taxon>Ascomycota</taxon>
        <taxon>Pezizomycotina</taxon>
        <taxon>Orbiliomycetes</taxon>
        <taxon>Orbiliales</taxon>
        <taxon>Orbiliaceae</taxon>
        <taxon>Dactylellina</taxon>
    </lineage>
</organism>
<keyword evidence="2" id="KW-1133">Transmembrane helix</keyword>
<keyword evidence="2" id="KW-0472">Membrane</keyword>
<dbReference type="eggNOG" id="ENOG502SVF9">
    <property type="taxonomic scope" value="Eukaryota"/>
</dbReference>
<sequence>MGRSSIFLRLSLILLAINPLVSAGRKHKRPGVVPQFVHKNPTPAALVRARQQATDKQPVSYEDFPADLEYADYCLITKNQNYIGCDATTAPCKHSDKTCTYVDHDCFCDNPTVLACAWYTSWFDYFKIEDWFSDQCPEVPKIDFSGLPACAKTCLVQAVTDYGCVSYTRNCFCVEGWLWGCGDSCNDADKQQVLTWYGDQCLLTPSEVEDLDLINPAATSQAAGFNAPDNGGTQAKSDENGPGTYRLGHRKLHWYEIYGLIMFLLTLVFVTTMYGFIWKSKYKVYKKNQVYLNRSVNPSSEKLSSTRKSIEKKPMQEKA</sequence>
<keyword evidence="3" id="KW-0732">Signal</keyword>
<evidence type="ECO:0000313" key="5">
    <source>
        <dbReference type="Proteomes" id="UP000015100"/>
    </source>
</evidence>
<dbReference type="EMBL" id="AQGS01000598">
    <property type="protein sequence ID" value="EPS37928.1"/>
    <property type="molecule type" value="Genomic_DNA"/>
</dbReference>
<feature type="compositionally biased region" description="Basic and acidic residues" evidence="1">
    <location>
        <begin position="308"/>
        <end position="319"/>
    </location>
</feature>
<evidence type="ECO:0000313" key="4">
    <source>
        <dbReference type="EMBL" id="EPS37928.1"/>
    </source>
</evidence>
<feature type="chain" id="PRO_5004549000" description="Extracellular membrane protein CFEM domain-containing protein" evidence="3">
    <location>
        <begin position="24"/>
        <end position="319"/>
    </location>
</feature>
<feature type="transmembrane region" description="Helical" evidence="2">
    <location>
        <begin position="257"/>
        <end position="277"/>
    </location>
</feature>
<evidence type="ECO:0000256" key="2">
    <source>
        <dbReference type="SAM" id="Phobius"/>
    </source>
</evidence>
<dbReference type="HOGENOM" id="CLU_871598_0_0_1"/>
<dbReference type="OrthoDB" id="3777625at2759"/>
<name>S8BF90_DACHA</name>
<dbReference type="OMA" id="IACAWAC"/>
<protein>
    <recommendedName>
        <fullName evidence="6">Extracellular membrane protein CFEM domain-containing protein</fullName>
    </recommendedName>
</protein>